<dbReference type="CDD" id="cd01615">
    <property type="entry name" value="CIDE_N"/>
    <property type="match status" value="1"/>
</dbReference>
<feature type="compositionally biased region" description="Basic and acidic residues" evidence="3">
    <location>
        <begin position="1144"/>
        <end position="1155"/>
    </location>
</feature>
<feature type="region of interest" description="Disordered" evidence="3">
    <location>
        <begin position="492"/>
        <end position="577"/>
    </location>
</feature>
<feature type="region of interest" description="Disordered" evidence="3">
    <location>
        <begin position="1040"/>
        <end position="1061"/>
    </location>
</feature>
<dbReference type="Proteomes" id="UP001159428">
    <property type="component" value="Unassembled WGS sequence"/>
</dbReference>
<feature type="region of interest" description="Disordered" evidence="3">
    <location>
        <begin position="173"/>
        <end position="202"/>
    </location>
</feature>
<feature type="compositionally biased region" description="Polar residues" evidence="3">
    <location>
        <begin position="1317"/>
        <end position="1328"/>
    </location>
</feature>
<dbReference type="PROSITE" id="PS51135">
    <property type="entry name" value="CIDE_N"/>
    <property type="match status" value="1"/>
</dbReference>
<dbReference type="GO" id="GO:0006915">
    <property type="term" value="P:apoptotic process"/>
    <property type="evidence" value="ECO:0007669"/>
    <property type="project" value="UniProtKB-UniRule"/>
</dbReference>
<dbReference type="PANTHER" id="PTHR12306">
    <property type="entry name" value="CELL DEATH ACTIVATOR CIDE"/>
    <property type="match status" value="1"/>
</dbReference>
<name>A0AAU9VQ43_9CNID</name>
<feature type="compositionally biased region" description="Acidic residues" evidence="3">
    <location>
        <begin position="543"/>
        <end position="553"/>
    </location>
</feature>
<protein>
    <recommendedName>
        <fullName evidence="4">CIDE-N domain-containing protein</fullName>
    </recommendedName>
</protein>
<gene>
    <name evidence="5" type="ORF">PMEA_00010936</name>
</gene>
<feature type="region of interest" description="Disordered" evidence="3">
    <location>
        <begin position="270"/>
        <end position="355"/>
    </location>
</feature>
<feature type="region of interest" description="Disordered" evidence="3">
    <location>
        <begin position="386"/>
        <end position="428"/>
    </location>
</feature>
<dbReference type="SUPFAM" id="SSF54277">
    <property type="entry name" value="CAD &amp; PB1 domains"/>
    <property type="match status" value="1"/>
</dbReference>
<feature type="region of interest" description="Disordered" evidence="3">
    <location>
        <begin position="1125"/>
        <end position="1206"/>
    </location>
</feature>
<feature type="region of interest" description="Disordered" evidence="3">
    <location>
        <begin position="95"/>
        <end position="119"/>
    </location>
</feature>
<feature type="compositionally biased region" description="Basic and acidic residues" evidence="3">
    <location>
        <begin position="1535"/>
        <end position="1544"/>
    </location>
</feature>
<feature type="compositionally biased region" description="Basic and acidic residues" evidence="3">
    <location>
        <begin position="1262"/>
        <end position="1278"/>
    </location>
</feature>
<comment type="caution">
    <text evidence="5">The sequence shown here is derived from an EMBL/GenBank/DDBJ whole genome shotgun (WGS) entry which is preliminary data.</text>
</comment>
<evidence type="ECO:0000256" key="1">
    <source>
        <dbReference type="ARBA" id="ARBA00022703"/>
    </source>
</evidence>
<evidence type="ECO:0000313" key="6">
    <source>
        <dbReference type="Proteomes" id="UP001159428"/>
    </source>
</evidence>
<feature type="compositionally biased region" description="Basic residues" evidence="3">
    <location>
        <begin position="1346"/>
        <end position="1356"/>
    </location>
</feature>
<feature type="compositionally biased region" description="Polar residues" evidence="3">
    <location>
        <begin position="1515"/>
        <end position="1526"/>
    </location>
</feature>
<feature type="domain" description="CIDE-N" evidence="4">
    <location>
        <begin position="17"/>
        <end position="94"/>
    </location>
</feature>
<feature type="region of interest" description="Disordered" evidence="3">
    <location>
        <begin position="1230"/>
        <end position="1439"/>
    </location>
</feature>
<dbReference type="PANTHER" id="PTHR12306:SF15">
    <property type="entry name" value="DNAATION FACTOR-RELATED PROTEIN 1, ISOFORM B-RELATED"/>
    <property type="match status" value="1"/>
</dbReference>
<dbReference type="SMART" id="SM00266">
    <property type="entry name" value="CAD"/>
    <property type="match status" value="1"/>
</dbReference>
<dbReference type="GO" id="GO:0042981">
    <property type="term" value="P:regulation of apoptotic process"/>
    <property type="evidence" value="ECO:0007669"/>
    <property type="project" value="TreeGrafter"/>
</dbReference>
<sequence length="1569" mass="175748">MVDELTAATGFVMEVKRRKPLKICNSARSRALGIVAESLRELKEIASSKFGLVAAKCRVCLDSDGTEIENEEYFSFLEDQTKLLILGDGERWTDGLQSGKEKETNTKSRKGEVLSTKAGGKETEVATNVNKLLKVRKNRSNLFATNFISDMQDLESESSDDDMPLMERLSQSLRSHGELSSFVNKRKAPEQAKESTPQGDKMQVDHLIRRHSLKGQRRTHASVSSSREAILGASAYKSLFTMPEHSRPRRKEALETSVIKVAEWLSANNMSSTSGAHNSDSDEGTIDVDGEIAGGSDVSEEKRADEEPDTAAMKTDDGEDLDNDDDDEDVSSLNEVEDNGSSGCRMEEVYSKEKAPTEKMGRYLRKDVELKTFQVKIYKLPVSVGNGRPRVVDGLQSPINRTSQSENETAQPDEEEENDTSSPLYLTPIKNLPEGQIVWLKEKNAVTKTTEEQAKKEEGNKDVLEVNFVGNETVIQQPKRSMSKDVELEIVTQDVDENQSETQGRKKHGKKKRGEEDEDDFQWNVCRESSSDGAVASNVMVDENVDQEQVIEDSTEKEGDKNEEQAGLKRYDNQLTNMINGERVNRHMEGSKHMPDGVEDQNVENGFVTQNLSEKECYRECDEMSVENVELEVDPQNLAEQTSNVKHGKSRDENKNFSDETAMKSCEVCHEVVSRNELGEEKVELGVVPLNPVENKERGSEGCEDMLIEDVNSFVSHETAWECTKLGLENERERKILEINDDTLVKNVARDGVDGDNMVSNKTVVEEVETIDSNENIRENETKRNEGVPVKIVTRDLSDLALISRNAAKENGEEELSAKKMSDKNEGKLEINDDRLVINVHQECVGDEGNDSENTFVEETVRLEELAKKPNVRKIKHKKNECELVKNAARKCVDDDASVAAETVEGDVECALVTQDSIASSKPRKRKRKRLELNEEGPVENFVEQCVSNRDMVSTKAETIDGELDVTLESGGEKSEDVLISANGLAKKTKHKKKRKESNGCEVAKNAVRKCVDDDASVAGETVEGDVKCALVTQDSIANSKPRKRKRKRLELNEEGPVENSVEQCVSDRDIVSTKADTIDGELDVTQKSGGEKSKDVLVRVNGLVNAIDVTTAFTNSMSKNMELEFEQQQRNEKKSKRKKKKKNENERVKEDGSEFVKNGHRTSFDNGSIASKGVAEGTMAHEQVTQESTQNKVDRNENQARLPGGNDILENKVRRESVSVKMKVTENILNAGAEDGNLELEFVTQKPSEERSKRKKRRSKSKEDISVKGDIKEDSSEKVSVSRKMIKEIVTHDITKETSIDDGFELNGKTEEEQRSSSVNVFKTPKSSAVDRDDCCEDEREAKDKKRKDRKRKRSHGNDGEGNPLDHLEKKKTRKTEEKRRSREKKGKIETERIPALLNLEKAESLDDSGYSEHSPTVIKQSHPRLAAEGESVTESTVSKIKKEKISVEAPADQGHGKKKSKALFSLLDLALDDTAGPKYSSTPSNRQTPVSEGRSSSQIRRHFRDKPKGFTRVVQNRKISTPIRTPSAMARRPRTEPKKNFNREKVKSLVPSNVSFDQALEDYLWET</sequence>
<feature type="compositionally biased region" description="Acidic residues" evidence="3">
    <location>
        <begin position="317"/>
        <end position="338"/>
    </location>
</feature>
<keyword evidence="1 2" id="KW-0053">Apoptosis</keyword>
<feature type="compositionally biased region" description="Basic and acidic residues" evidence="3">
    <location>
        <begin position="95"/>
        <end position="112"/>
    </location>
</feature>
<feature type="compositionally biased region" description="Basic residues" evidence="3">
    <location>
        <begin position="1134"/>
        <end position="1143"/>
    </location>
</feature>
<feature type="compositionally biased region" description="Polar residues" evidence="3">
    <location>
        <begin position="1481"/>
        <end position="1500"/>
    </location>
</feature>
<organism evidence="5 6">
    <name type="scientific">Pocillopora meandrina</name>
    <dbReference type="NCBI Taxonomy" id="46732"/>
    <lineage>
        <taxon>Eukaryota</taxon>
        <taxon>Metazoa</taxon>
        <taxon>Cnidaria</taxon>
        <taxon>Anthozoa</taxon>
        <taxon>Hexacorallia</taxon>
        <taxon>Scleractinia</taxon>
        <taxon>Astrocoeniina</taxon>
        <taxon>Pocilloporidae</taxon>
        <taxon>Pocillopora</taxon>
    </lineage>
</organism>
<dbReference type="Pfam" id="PF02017">
    <property type="entry name" value="CIDE-N"/>
    <property type="match status" value="1"/>
</dbReference>
<reference evidence="5 6" key="1">
    <citation type="submission" date="2022-05" db="EMBL/GenBank/DDBJ databases">
        <authorList>
            <consortium name="Genoscope - CEA"/>
            <person name="William W."/>
        </authorList>
    </citation>
    <scope>NUCLEOTIDE SEQUENCE [LARGE SCALE GENOMIC DNA]</scope>
</reference>
<feature type="region of interest" description="Disordered" evidence="3">
    <location>
        <begin position="636"/>
        <end position="658"/>
    </location>
</feature>
<feature type="compositionally biased region" description="Basic and acidic residues" evidence="3">
    <location>
        <begin position="1286"/>
        <end position="1300"/>
    </location>
</feature>
<evidence type="ECO:0000256" key="2">
    <source>
        <dbReference type="PROSITE-ProRule" id="PRU00447"/>
    </source>
</evidence>
<feature type="compositionally biased region" description="Basic and acidic residues" evidence="3">
    <location>
        <begin position="554"/>
        <end position="572"/>
    </location>
</feature>
<dbReference type="Gene3D" id="3.10.20.10">
    <property type="match status" value="1"/>
</dbReference>
<evidence type="ECO:0000313" key="5">
    <source>
        <dbReference type="EMBL" id="CAH3033113.1"/>
    </source>
</evidence>
<dbReference type="InterPro" id="IPR003508">
    <property type="entry name" value="CIDE-N_dom"/>
</dbReference>
<evidence type="ECO:0000259" key="4">
    <source>
        <dbReference type="PROSITE" id="PS51135"/>
    </source>
</evidence>
<feature type="compositionally biased region" description="Polar residues" evidence="3">
    <location>
        <begin position="397"/>
        <end position="410"/>
    </location>
</feature>
<evidence type="ECO:0000256" key="3">
    <source>
        <dbReference type="SAM" id="MobiDB-lite"/>
    </source>
</evidence>
<dbReference type="EMBL" id="CALNXJ010000002">
    <property type="protein sequence ID" value="CAH3033113.1"/>
    <property type="molecule type" value="Genomic_DNA"/>
</dbReference>
<keyword evidence="6" id="KW-1185">Reference proteome</keyword>
<feature type="region of interest" description="Disordered" evidence="3">
    <location>
        <begin position="1476"/>
        <end position="1544"/>
    </location>
</feature>
<feature type="compositionally biased region" description="Basic and acidic residues" evidence="3">
    <location>
        <begin position="1357"/>
        <end position="1394"/>
    </location>
</feature>
<feature type="compositionally biased region" description="Basic and acidic residues" evidence="3">
    <location>
        <begin position="345"/>
        <end position="355"/>
    </location>
</feature>
<proteinExistence type="predicted"/>
<accession>A0AAU9VQ43</accession>
<feature type="compositionally biased region" description="Acidic residues" evidence="3">
    <location>
        <begin position="281"/>
        <end position="290"/>
    </location>
</feature>